<reference evidence="2" key="1">
    <citation type="journal article" date="2019" name="Int. J. Syst. Evol. Microbiol.">
        <title>The Global Catalogue of Microorganisms (GCM) 10K type strain sequencing project: providing services to taxonomists for standard genome sequencing and annotation.</title>
        <authorList>
            <consortium name="The Broad Institute Genomics Platform"/>
            <consortium name="The Broad Institute Genome Sequencing Center for Infectious Disease"/>
            <person name="Wu L."/>
            <person name="Ma J."/>
        </authorList>
    </citation>
    <scope>NUCLEOTIDE SEQUENCE [LARGE SCALE GENOMIC DNA]</scope>
    <source>
        <strain evidence="2">GH52</strain>
    </source>
</reference>
<dbReference type="RefSeq" id="WP_377769846.1">
    <property type="nucleotide sequence ID" value="NZ_JBHUHO010000010.1"/>
</dbReference>
<evidence type="ECO:0000313" key="2">
    <source>
        <dbReference type="Proteomes" id="UP001597362"/>
    </source>
</evidence>
<proteinExistence type="predicted"/>
<keyword evidence="2" id="KW-1185">Reference proteome</keyword>
<sequence length="79" mass="9112">MYEDKLLVLKNLIGATSDTTATFTDDKNYLADEDAFLYFDGDKVVLTENQELILKAQSYSINSFLKYEEDGEINLMHMF</sequence>
<evidence type="ECO:0000313" key="1">
    <source>
        <dbReference type="EMBL" id="MFD2114818.1"/>
    </source>
</evidence>
<name>A0ABW4YGL2_9BACL</name>
<dbReference type="Proteomes" id="UP001597362">
    <property type="component" value="Unassembled WGS sequence"/>
</dbReference>
<dbReference type="EMBL" id="JBHUHO010000010">
    <property type="protein sequence ID" value="MFD2114818.1"/>
    <property type="molecule type" value="Genomic_DNA"/>
</dbReference>
<protein>
    <submittedName>
        <fullName evidence="1">Uncharacterized protein</fullName>
    </submittedName>
</protein>
<accession>A0ABW4YGL2</accession>
<gene>
    <name evidence="1" type="ORF">ACFSJH_03570</name>
</gene>
<organism evidence="1 2">
    <name type="scientific">Paenibacillus yanchengensis</name>
    <dbReference type="NCBI Taxonomy" id="2035833"/>
    <lineage>
        <taxon>Bacteria</taxon>
        <taxon>Bacillati</taxon>
        <taxon>Bacillota</taxon>
        <taxon>Bacilli</taxon>
        <taxon>Bacillales</taxon>
        <taxon>Paenibacillaceae</taxon>
        <taxon>Paenibacillus</taxon>
    </lineage>
</organism>
<comment type="caution">
    <text evidence="1">The sequence shown here is derived from an EMBL/GenBank/DDBJ whole genome shotgun (WGS) entry which is preliminary data.</text>
</comment>